<dbReference type="Pfam" id="PF01108">
    <property type="entry name" value="Tissue_fac"/>
    <property type="match status" value="1"/>
</dbReference>
<keyword evidence="1" id="KW-0732">Signal</keyword>
<keyword evidence="5" id="KW-1185">Reference proteome</keyword>
<organism evidence="4 5">
    <name type="scientific">Callorhinchus milii</name>
    <name type="common">Ghost shark</name>
    <dbReference type="NCBI Taxonomy" id="7868"/>
    <lineage>
        <taxon>Eukaryota</taxon>
        <taxon>Metazoa</taxon>
        <taxon>Chordata</taxon>
        <taxon>Craniata</taxon>
        <taxon>Vertebrata</taxon>
        <taxon>Chondrichthyes</taxon>
        <taxon>Holocephali</taxon>
        <taxon>Chimaeriformes</taxon>
        <taxon>Callorhinchidae</taxon>
        <taxon>Callorhinchus</taxon>
    </lineage>
</organism>
<feature type="domain" description="Interferon/interleukin receptor" evidence="3">
    <location>
        <begin position="130"/>
        <end position="180"/>
    </location>
</feature>
<dbReference type="OMA" id="IRITECD"/>
<feature type="signal peptide" evidence="1">
    <location>
        <begin position="1"/>
        <end position="23"/>
    </location>
</feature>
<dbReference type="SUPFAM" id="SSF49265">
    <property type="entry name" value="Fibronectin type III"/>
    <property type="match status" value="2"/>
</dbReference>
<reference evidence="5" key="3">
    <citation type="journal article" date="2014" name="Nature">
        <title>Elephant shark genome provides unique insights into gnathostome evolution.</title>
        <authorList>
            <consortium name="International Elephant Shark Genome Sequencing Consortium"/>
            <person name="Venkatesh B."/>
            <person name="Lee A.P."/>
            <person name="Ravi V."/>
            <person name="Maurya A.K."/>
            <person name="Lian M.M."/>
            <person name="Swann J.B."/>
            <person name="Ohta Y."/>
            <person name="Flajnik M.F."/>
            <person name="Sutoh Y."/>
            <person name="Kasahara M."/>
            <person name="Hoon S."/>
            <person name="Gangu V."/>
            <person name="Roy S.W."/>
            <person name="Irimia M."/>
            <person name="Korzh V."/>
            <person name="Kondrychyn I."/>
            <person name="Lim Z.W."/>
            <person name="Tay B.H."/>
            <person name="Tohari S."/>
            <person name="Kong K.W."/>
            <person name="Ho S."/>
            <person name="Lorente-Galdos B."/>
            <person name="Quilez J."/>
            <person name="Marques-Bonet T."/>
            <person name="Raney B.J."/>
            <person name="Ingham P.W."/>
            <person name="Tay A."/>
            <person name="Hillier L.W."/>
            <person name="Minx P."/>
            <person name="Boehm T."/>
            <person name="Wilson R.K."/>
            <person name="Brenner S."/>
            <person name="Warren W.C."/>
        </authorList>
    </citation>
    <scope>NUCLEOTIDE SEQUENCE [LARGE SCALE GENOMIC DNA]</scope>
</reference>
<dbReference type="GeneTree" id="ENSGT00940000158231"/>
<feature type="chain" id="PRO_5021306949" description="Fibronectin type-III domain-containing protein" evidence="1">
    <location>
        <begin position="24"/>
        <end position="216"/>
    </location>
</feature>
<dbReference type="InterPro" id="IPR003961">
    <property type="entry name" value="FN3_dom"/>
</dbReference>
<evidence type="ECO:0000259" key="3">
    <source>
        <dbReference type="Pfam" id="PF09294"/>
    </source>
</evidence>
<feature type="domain" description="Fibronectin type-III" evidence="2">
    <location>
        <begin position="17"/>
        <end position="113"/>
    </location>
</feature>
<sequence length="216" mass="25129">IQNYPVLRRWVSIFLFSANTVFGQVPKPQNVKIHSVNFKHVLQWDPVVCRKGNISYSVGYQSSYSHFYEKDEPFEKSCTNINTTQCDLSNALADEISYWLHVRAKCKSRTSKWAAVEDFQPFRDTLIGPPPNFNVKVKLDMLDVLFAEPMKENSQRTMRSYYTSMAFKISYWKNTDPKKVCVACLENTKGACFIQFQGQLPHLFAHLSRYLSRLVF</sequence>
<name>A0A4W3JIS9_CALMI</name>
<proteinExistence type="predicted"/>
<dbReference type="InterPro" id="IPR015373">
    <property type="entry name" value="Interferon/interleukin_rcp_dom"/>
</dbReference>
<dbReference type="PANTHER" id="PTHR20859">
    <property type="entry name" value="INTERFERON/INTERLEUKIN RECEPTOR"/>
    <property type="match status" value="1"/>
</dbReference>
<dbReference type="Pfam" id="PF09294">
    <property type="entry name" value="Interfer-bind"/>
    <property type="match status" value="1"/>
</dbReference>
<evidence type="ECO:0008006" key="6">
    <source>
        <dbReference type="Google" id="ProtNLM"/>
    </source>
</evidence>
<reference evidence="5" key="1">
    <citation type="journal article" date="2006" name="Science">
        <title>Ancient noncoding elements conserved in the human genome.</title>
        <authorList>
            <person name="Venkatesh B."/>
            <person name="Kirkness E.F."/>
            <person name="Loh Y.H."/>
            <person name="Halpern A.L."/>
            <person name="Lee A.P."/>
            <person name="Johnson J."/>
            <person name="Dandona N."/>
            <person name="Viswanathan L.D."/>
            <person name="Tay A."/>
            <person name="Venter J.C."/>
            <person name="Strausberg R.L."/>
            <person name="Brenner S."/>
        </authorList>
    </citation>
    <scope>NUCLEOTIDE SEQUENCE [LARGE SCALE GENOMIC DNA]</scope>
</reference>
<reference evidence="4" key="5">
    <citation type="submission" date="2025-09" db="UniProtKB">
        <authorList>
            <consortium name="Ensembl"/>
        </authorList>
    </citation>
    <scope>IDENTIFICATION</scope>
</reference>
<dbReference type="GO" id="GO:0004896">
    <property type="term" value="F:cytokine receptor activity"/>
    <property type="evidence" value="ECO:0007669"/>
    <property type="project" value="TreeGrafter"/>
</dbReference>
<dbReference type="InParanoid" id="A0A4W3JIS9"/>
<dbReference type="InterPro" id="IPR050650">
    <property type="entry name" value="Type-II_Cytokine-TF_Rcpt"/>
</dbReference>
<evidence type="ECO:0000259" key="2">
    <source>
        <dbReference type="Pfam" id="PF01108"/>
    </source>
</evidence>
<dbReference type="Gene3D" id="2.60.40.10">
    <property type="entry name" value="Immunoglobulins"/>
    <property type="match status" value="1"/>
</dbReference>
<evidence type="ECO:0000313" key="4">
    <source>
        <dbReference type="Ensembl" id="ENSCMIP00000039326.1"/>
    </source>
</evidence>
<reference evidence="4" key="4">
    <citation type="submission" date="2025-08" db="UniProtKB">
        <authorList>
            <consortium name="Ensembl"/>
        </authorList>
    </citation>
    <scope>IDENTIFICATION</scope>
</reference>
<dbReference type="Ensembl" id="ENSCMIT00000039894.1">
    <property type="protein sequence ID" value="ENSCMIP00000039326.1"/>
    <property type="gene ID" value="ENSCMIG00000016484.1"/>
</dbReference>
<dbReference type="GO" id="GO:0005886">
    <property type="term" value="C:plasma membrane"/>
    <property type="evidence" value="ECO:0007669"/>
    <property type="project" value="TreeGrafter"/>
</dbReference>
<evidence type="ECO:0000313" key="5">
    <source>
        <dbReference type="Proteomes" id="UP000314986"/>
    </source>
</evidence>
<dbReference type="STRING" id="7868.ENSCMIP00000039326"/>
<evidence type="ECO:0000256" key="1">
    <source>
        <dbReference type="SAM" id="SignalP"/>
    </source>
</evidence>
<protein>
    <recommendedName>
        <fullName evidence="6">Fibronectin type-III domain-containing protein</fullName>
    </recommendedName>
</protein>
<dbReference type="AlphaFoldDB" id="A0A4W3JIS9"/>
<dbReference type="PANTHER" id="PTHR20859:SF46">
    <property type="entry name" value="INTERFERON GAMMA RECEPTOR 2"/>
    <property type="match status" value="1"/>
</dbReference>
<dbReference type="Proteomes" id="UP000314986">
    <property type="component" value="Unassembled WGS sequence"/>
</dbReference>
<reference evidence="5" key="2">
    <citation type="journal article" date="2007" name="PLoS Biol.">
        <title>Survey sequencing and comparative analysis of the elephant shark (Callorhinchus milii) genome.</title>
        <authorList>
            <person name="Venkatesh B."/>
            <person name="Kirkness E.F."/>
            <person name="Loh Y.H."/>
            <person name="Halpern A.L."/>
            <person name="Lee A.P."/>
            <person name="Johnson J."/>
            <person name="Dandona N."/>
            <person name="Viswanathan L.D."/>
            <person name="Tay A."/>
            <person name="Venter J.C."/>
            <person name="Strausberg R.L."/>
            <person name="Brenner S."/>
        </authorList>
    </citation>
    <scope>NUCLEOTIDE SEQUENCE [LARGE SCALE GENOMIC DNA]</scope>
</reference>
<dbReference type="InterPro" id="IPR036116">
    <property type="entry name" value="FN3_sf"/>
</dbReference>
<accession>A0A4W3JIS9</accession>
<dbReference type="InterPro" id="IPR013783">
    <property type="entry name" value="Ig-like_fold"/>
</dbReference>